<sequence>MPLNLSILSLPKLTIFATIVTALSCGRLASSLSAITMGATKMVPKLVLVDRDGVVNHDVGAPGVIRASQLELTPGAALALGRLRRAGCTVALITNQSCVGKGLITEADLVDKIHGRLQEILLEQDQDAKFDHIFYCTSLADANDHRMKPNPGMIEEAMKLVFESDAAVHRSSFYDSVLFVGDALRDMEAATRAGVRTRILVETGYGREIMGGEKAPNLDGEVKVVSEAQSNTKLAAAPDNTSDDSPKPSIFPFLYAKNLHSAVEWVITSTDTTTSTGT</sequence>
<protein>
    <recommendedName>
        <fullName evidence="7">D,D-heptose 1,7-bisphosphate phosphatase</fullName>
    </recommendedName>
</protein>
<keyword evidence="4" id="KW-0479">Metal-binding</keyword>
<dbReference type="PANTHER" id="PTHR42891:SF1">
    <property type="entry name" value="D-GLYCERO-BETA-D-MANNO-HEPTOSE-1,7-BISPHOSPHATE 7-PHOSPHATASE"/>
    <property type="match status" value="1"/>
</dbReference>
<dbReference type="GO" id="GO:0046872">
    <property type="term" value="F:metal ion binding"/>
    <property type="evidence" value="ECO:0007669"/>
    <property type="project" value="UniProtKB-KW"/>
</dbReference>
<evidence type="ECO:0000256" key="6">
    <source>
        <dbReference type="ARBA" id="ARBA00023277"/>
    </source>
</evidence>
<keyword evidence="3" id="KW-0963">Cytoplasm</keyword>
<evidence type="ECO:0000313" key="8">
    <source>
        <dbReference type="EMBL" id="CAE0729086.1"/>
    </source>
</evidence>
<evidence type="ECO:0000256" key="2">
    <source>
        <dbReference type="ARBA" id="ARBA00005628"/>
    </source>
</evidence>
<dbReference type="EMBL" id="HBIX01033339">
    <property type="protein sequence ID" value="CAE0729086.1"/>
    <property type="molecule type" value="Transcribed_RNA"/>
</dbReference>
<name>A0A7S4AWA8_9STRA</name>
<dbReference type="Gene3D" id="3.40.50.1000">
    <property type="entry name" value="HAD superfamily/HAD-like"/>
    <property type="match status" value="1"/>
</dbReference>
<dbReference type="NCBIfam" id="TIGR01656">
    <property type="entry name" value="Histidinol-ppas"/>
    <property type="match status" value="1"/>
</dbReference>
<dbReference type="GO" id="GO:0005737">
    <property type="term" value="C:cytoplasm"/>
    <property type="evidence" value="ECO:0007669"/>
    <property type="project" value="UniProtKB-SubCell"/>
</dbReference>
<dbReference type="GO" id="GO:0016791">
    <property type="term" value="F:phosphatase activity"/>
    <property type="evidence" value="ECO:0007669"/>
    <property type="project" value="InterPro"/>
</dbReference>
<gene>
    <name evidence="8" type="ORF">PAUS00366_LOCUS21870</name>
</gene>
<evidence type="ECO:0000256" key="7">
    <source>
        <dbReference type="ARBA" id="ARBA00031828"/>
    </source>
</evidence>
<organism evidence="8">
    <name type="scientific">Pseudo-nitzschia australis</name>
    <dbReference type="NCBI Taxonomy" id="44445"/>
    <lineage>
        <taxon>Eukaryota</taxon>
        <taxon>Sar</taxon>
        <taxon>Stramenopiles</taxon>
        <taxon>Ochrophyta</taxon>
        <taxon>Bacillariophyta</taxon>
        <taxon>Bacillariophyceae</taxon>
        <taxon>Bacillariophycidae</taxon>
        <taxon>Bacillariales</taxon>
        <taxon>Bacillariaceae</taxon>
        <taxon>Pseudo-nitzschia</taxon>
    </lineage>
</organism>
<dbReference type="GO" id="GO:0005975">
    <property type="term" value="P:carbohydrate metabolic process"/>
    <property type="evidence" value="ECO:0007669"/>
    <property type="project" value="InterPro"/>
</dbReference>
<dbReference type="NCBIfam" id="TIGR01662">
    <property type="entry name" value="HAD-SF-IIIA"/>
    <property type="match status" value="1"/>
</dbReference>
<dbReference type="Pfam" id="PF00702">
    <property type="entry name" value="Hydrolase"/>
    <property type="match status" value="1"/>
</dbReference>
<dbReference type="SUPFAM" id="SSF56784">
    <property type="entry name" value="HAD-like"/>
    <property type="match status" value="1"/>
</dbReference>
<dbReference type="InterPro" id="IPR004446">
    <property type="entry name" value="Heptose_bisP_phosphatase"/>
</dbReference>
<evidence type="ECO:0000256" key="1">
    <source>
        <dbReference type="ARBA" id="ARBA00004496"/>
    </source>
</evidence>
<dbReference type="PANTHER" id="PTHR42891">
    <property type="entry name" value="D-GLYCERO-BETA-D-MANNO-HEPTOSE-1,7-BISPHOSPHATE 7-PHOSPHATASE"/>
    <property type="match status" value="1"/>
</dbReference>
<dbReference type="InterPro" id="IPR006549">
    <property type="entry name" value="HAD-SF_hydro_IIIA"/>
</dbReference>
<keyword evidence="5" id="KW-0378">Hydrolase</keyword>
<dbReference type="InterPro" id="IPR006543">
    <property type="entry name" value="Histidinol-phos"/>
</dbReference>
<dbReference type="InterPro" id="IPR036412">
    <property type="entry name" value="HAD-like_sf"/>
</dbReference>
<evidence type="ECO:0000256" key="3">
    <source>
        <dbReference type="ARBA" id="ARBA00022490"/>
    </source>
</evidence>
<keyword evidence="6" id="KW-0119">Carbohydrate metabolism</keyword>
<dbReference type="AlphaFoldDB" id="A0A7S4AWA8"/>
<dbReference type="InterPro" id="IPR023214">
    <property type="entry name" value="HAD_sf"/>
</dbReference>
<accession>A0A7S4AWA8</accession>
<proteinExistence type="inferred from homology"/>
<evidence type="ECO:0000256" key="4">
    <source>
        <dbReference type="ARBA" id="ARBA00022723"/>
    </source>
</evidence>
<comment type="similarity">
    <text evidence="2">Belongs to the GmhB family.</text>
</comment>
<reference evidence="8" key="1">
    <citation type="submission" date="2021-01" db="EMBL/GenBank/DDBJ databases">
        <authorList>
            <person name="Corre E."/>
            <person name="Pelletier E."/>
            <person name="Niang G."/>
            <person name="Scheremetjew M."/>
            <person name="Finn R."/>
            <person name="Kale V."/>
            <person name="Holt S."/>
            <person name="Cochrane G."/>
            <person name="Meng A."/>
            <person name="Brown T."/>
            <person name="Cohen L."/>
        </authorList>
    </citation>
    <scope>NUCLEOTIDE SEQUENCE</scope>
    <source>
        <strain evidence="8">10249 10 AB</strain>
    </source>
</reference>
<comment type="subcellular location">
    <subcellularLocation>
        <location evidence="1">Cytoplasm</location>
    </subcellularLocation>
</comment>
<evidence type="ECO:0000256" key="5">
    <source>
        <dbReference type="ARBA" id="ARBA00022801"/>
    </source>
</evidence>